<dbReference type="Proteomes" id="UP000188268">
    <property type="component" value="Unassembled WGS sequence"/>
</dbReference>
<evidence type="ECO:0000313" key="2">
    <source>
        <dbReference type="EMBL" id="OMO78057.1"/>
    </source>
</evidence>
<sequence>MAYHHNKIKDQDKYTTECTSHIHF</sequence>
<dbReference type="AlphaFoldDB" id="A0A1R3I642"/>
<reference evidence="2 3" key="1">
    <citation type="submission" date="2013-09" db="EMBL/GenBank/DDBJ databases">
        <title>Corchorus capsularis genome sequencing.</title>
        <authorList>
            <person name="Alam M."/>
            <person name="Haque M.S."/>
            <person name="Islam M.S."/>
            <person name="Emdad E.M."/>
            <person name="Islam M.M."/>
            <person name="Ahmed B."/>
            <person name="Halim A."/>
            <person name="Hossen Q.M.M."/>
            <person name="Hossain M.Z."/>
            <person name="Ahmed R."/>
            <person name="Khan M.M."/>
            <person name="Islam R."/>
            <person name="Rashid M.M."/>
            <person name="Khan S.A."/>
            <person name="Rahman M.S."/>
            <person name="Alam M."/>
        </authorList>
    </citation>
    <scope>NUCLEOTIDE SEQUENCE [LARGE SCALE GENOMIC DNA]</scope>
    <source>
        <strain evidence="3">cv. CVL-1</strain>
        <tissue evidence="2">Whole seedling</tissue>
    </source>
</reference>
<evidence type="ECO:0000313" key="3">
    <source>
        <dbReference type="Proteomes" id="UP000188268"/>
    </source>
</evidence>
<evidence type="ECO:0000256" key="1">
    <source>
        <dbReference type="SAM" id="MobiDB-lite"/>
    </source>
</evidence>
<comment type="caution">
    <text evidence="2">The sequence shown here is derived from an EMBL/GenBank/DDBJ whole genome shotgun (WGS) entry which is preliminary data.</text>
</comment>
<protein>
    <submittedName>
        <fullName evidence="2">Uncharacterized protein</fullName>
    </submittedName>
</protein>
<organism evidence="2 3">
    <name type="scientific">Corchorus capsularis</name>
    <name type="common">Jute</name>
    <dbReference type="NCBI Taxonomy" id="210143"/>
    <lineage>
        <taxon>Eukaryota</taxon>
        <taxon>Viridiplantae</taxon>
        <taxon>Streptophyta</taxon>
        <taxon>Embryophyta</taxon>
        <taxon>Tracheophyta</taxon>
        <taxon>Spermatophyta</taxon>
        <taxon>Magnoliopsida</taxon>
        <taxon>eudicotyledons</taxon>
        <taxon>Gunneridae</taxon>
        <taxon>Pentapetalae</taxon>
        <taxon>rosids</taxon>
        <taxon>malvids</taxon>
        <taxon>Malvales</taxon>
        <taxon>Malvaceae</taxon>
        <taxon>Grewioideae</taxon>
        <taxon>Apeibeae</taxon>
        <taxon>Corchorus</taxon>
    </lineage>
</organism>
<name>A0A1R3I642_COCAP</name>
<keyword evidence="3" id="KW-1185">Reference proteome</keyword>
<dbReference type="Gramene" id="OMO78057">
    <property type="protein sequence ID" value="OMO78057"/>
    <property type="gene ID" value="CCACVL1_14673"/>
</dbReference>
<proteinExistence type="predicted"/>
<accession>A0A1R3I642</accession>
<dbReference type="EMBL" id="AWWV01010621">
    <property type="protein sequence ID" value="OMO78057.1"/>
    <property type="molecule type" value="Genomic_DNA"/>
</dbReference>
<gene>
    <name evidence="2" type="ORF">CCACVL1_14673</name>
</gene>
<feature type="region of interest" description="Disordered" evidence="1">
    <location>
        <begin position="1"/>
        <end position="24"/>
    </location>
</feature>